<evidence type="ECO:0000313" key="1">
    <source>
        <dbReference type="EMBL" id="AVN58550.1"/>
    </source>
</evidence>
<geneLocation type="plasmid" evidence="1">
    <name>pCBMA213_1</name>
</geneLocation>
<gene>
    <name evidence="1" type="ORF">B5P44_p00255</name>
</gene>
<organism evidence="1">
    <name type="scientific">Mycolicibacterium sp. CBMA 213</name>
    <dbReference type="NCBI Taxonomy" id="1968788"/>
    <lineage>
        <taxon>Bacteria</taxon>
        <taxon>Bacillati</taxon>
        <taxon>Actinomycetota</taxon>
        <taxon>Actinomycetes</taxon>
        <taxon>Mycobacteriales</taxon>
        <taxon>Mycobacteriaceae</taxon>
        <taxon>Mycolicibacterium</taxon>
    </lineage>
</organism>
<reference evidence="1" key="1">
    <citation type="journal article" date="2018" name="Front. Microbiol.">
        <title>Beyond the Limits: tRNA Array Units in Mycobacterium Genomes.</title>
        <authorList>
            <person name="Morgado S.M."/>
            <person name="Vicente A.C."/>
        </authorList>
    </citation>
    <scope>NUCLEOTIDE SEQUENCE</scope>
    <source>
        <strain evidence="1">CBMA 213</strain>
        <plasmid evidence="1">pCBMA213_1</plasmid>
    </source>
</reference>
<name>A0A343VRM6_9MYCO</name>
<dbReference type="EMBL" id="MF600313">
    <property type="protein sequence ID" value="AVN58550.1"/>
    <property type="molecule type" value="Genomic_DNA"/>
</dbReference>
<keyword evidence="1" id="KW-0614">Plasmid</keyword>
<dbReference type="AlphaFoldDB" id="A0A343VRM6"/>
<accession>A0A343VRM6</accession>
<dbReference type="RefSeq" id="WP_155921983.1">
    <property type="nucleotide sequence ID" value="NZ_MF600313.1"/>
</dbReference>
<protein>
    <submittedName>
        <fullName evidence="1">Uncharacterized protein</fullName>
    </submittedName>
</protein>
<sequence length="229" mass="24275">MTTLAETDPTQEQADDACAVATPHTPIDVAVHAPALVAGLRWLFDTPQPSDAIVHHLGDRLPSAANRLLRFIPDQGAGLAAISVQVTRVRFSTNSRVPLNPLYPGEIAALAELVDDLGVPVRGTWGGNPSQFGGVVLDARAHASLASAVDRYQRGCPRHEGSVFCRCGWYQVGQKKLVTVDEVCEQARTEAAAIPIPPVFPALLDPSGVLSRAASAIVAALRQPEGARR</sequence>
<proteinExistence type="predicted"/>